<dbReference type="AlphaFoldDB" id="A0A8H7CR75"/>
<dbReference type="CDD" id="cd02933">
    <property type="entry name" value="OYE_like_FMN"/>
    <property type="match status" value="1"/>
</dbReference>
<accession>A0A8H7CR75</accession>
<dbReference type="PANTHER" id="PTHR22893">
    <property type="entry name" value="NADH OXIDOREDUCTASE-RELATED"/>
    <property type="match status" value="1"/>
</dbReference>
<dbReference type="InterPro" id="IPR013785">
    <property type="entry name" value="Aldolase_TIM"/>
</dbReference>
<keyword evidence="3" id="KW-1185">Reference proteome</keyword>
<dbReference type="Gene3D" id="3.20.20.70">
    <property type="entry name" value="Aldolase class I"/>
    <property type="match status" value="1"/>
</dbReference>
<evidence type="ECO:0000259" key="1">
    <source>
        <dbReference type="Pfam" id="PF00724"/>
    </source>
</evidence>
<comment type="caution">
    <text evidence="2">The sequence shown here is derived from an EMBL/GenBank/DDBJ whole genome shotgun (WGS) entry which is preliminary data.</text>
</comment>
<reference evidence="2" key="1">
    <citation type="submission" date="2020-05" db="EMBL/GenBank/DDBJ databases">
        <title>Mycena genomes resolve the evolution of fungal bioluminescence.</title>
        <authorList>
            <person name="Tsai I.J."/>
        </authorList>
    </citation>
    <scope>NUCLEOTIDE SEQUENCE</scope>
    <source>
        <strain evidence="2">CCC161011</strain>
    </source>
</reference>
<dbReference type="PANTHER" id="PTHR22893:SF91">
    <property type="entry name" value="NADPH DEHYDROGENASE 2-RELATED"/>
    <property type="match status" value="1"/>
</dbReference>
<sequence>MSTPKLFQPIQVGDIQLSHRVVFAPTTRFRADDDHTPFPHVVEYYGQRASQPGSLIISEATLIAERAGASKHAPGIWSDEQIAAWKQITDRVHSKGSFMFLQLWALGRAFDNYLDPAEANIPYISASDVPLTGGPTPRALTVDEIQEFIQLYATAASNAVHKAGFDGVEIHSANGYLLDQFLHDRSNIRTDAYGGSIENRTRFPLEVVDAVVKAVGQKKTAYRVSPWGTYLGSIFSFSSSCIADFQLTDMHFADPMPTYAYLFTQLRNRFPDLAYVHVVEPRADGGETVSEVKEGHSNDFLREIWGERPLISAGGYTRATAIAVAEDKGDLVAFARGYVANPDLPYRLIHDIPLTVGDRALYYAPGSIDPKGYTDYPFAATAVKVQA</sequence>
<dbReference type="FunFam" id="3.20.20.70:FF:000138">
    <property type="entry name" value="NADPH dehydrogenase 1"/>
    <property type="match status" value="1"/>
</dbReference>
<evidence type="ECO:0000313" key="2">
    <source>
        <dbReference type="EMBL" id="KAF7347200.1"/>
    </source>
</evidence>
<evidence type="ECO:0000313" key="3">
    <source>
        <dbReference type="Proteomes" id="UP000620124"/>
    </source>
</evidence>
<gene>
    <name evidence="2" type="ORF">MVEN_01474900</name>
</gene>
<dbReference type="GO" id="GO:0010181">
    <property type="term" value="F:FMN binding"/>
    <property type="evidence" value="ECO:0007669"/>
    <property type="project" value="InterPro"/>
</dbReference>
<proteinExistence type="predicted"/>
<dbReference type="GO" id="GO:0003959">
    <property type="term" value="F:NADPH dehydrogenase activity"/>
    <property type="evidence" value="ECO:0007669"/>
    <property type="project" value="TreeGrafter"/>
</dbReference>
<dbReference type="InterPro" id="IPR045247">
    <property type="entry name" value="Oye-like"/>
</dbReference>
<dbReference type="EMBL" id="JACAZI010000012">
    <property type="protein sequence ID" value="KAF7347200.1"/>
    <property type="molecule type" value="Genomic_DNA"/>
</dbReference>
<dbReference type="SUPFAM" id="SSF51395">
    <property type="entry name" value="FMN-linked oxidoreductases"/>
    <property type="match status" value="1"/>
</dbReference>
<feature type="domain" description="NADH:flavin oxidoreductase/NADH oxidase N-terminal" evidence="1">
    <location>
        <begin position="5"/>
        <end position="353"/>
    </location>
</feature>
<name>A0A8H7CR75_9AGAR</name>
<dbReference type="Pfam" id="PF00724">
    <property type="entry name" value="Oxidored_FMN"/>
    <property type="match status" value="1"/>
</dbReference>
<dbReference type="OrthoDB" id="276546at2759"/>
<dbReference type="Proteomes" id="UP000620124">
    <property type="component" value="Unassembled WGS sequence"/>
</dbReference>
<protein>
    <submittedName>
        <fullName evidence="2">Putative inactive dehydrogenase EasA</fullName>
    </submittedName>
</protein>
<dbReference type="InterPro" id="IPR001155">
    <property type="entry name" value="OxRdtase_FMN_N"/>
</dbReference>
<organism evidence="2 3">
    <name type="scientific">Mycena venus</name>
    <dbReference type="NCBI Taxonomy" id="2733690"/>
    <lineage>
        <taxon>Eukaryota</taxon>
        <taxon>Fungi</taxon>
        <taxon>Dikarya</taxon>
        <taxon>Basidiomycota</taxon>
        <taxon>Agaricomycotina</taxon>
        <taxon>Agaricomycetes</taxon>
        <taxon>Agaricomycetidae</taxon>
        <taxon>Agaricales</taxon>
        <taxon>Marasmiineae</taxon>
        <taxon>Mycenaceae</taxon>
        <taxon>Mycena</taxon>
    </lineage>
</organism>